<keyword evidence="2" id="KW-1185">Reference proteome</keyword>
<dbReference type="Proteomes" id="UP000486297">
    <property type="component" value="Unassembled WGS sequence"/>
</dbReference>
<accession>A0A5Q3S2C3</accession>
<comment type="caution">
    <text evidence="1">The sequence shown here is derived from an EMBL/GenBank/DDBJ whole genome shotgun (WGS) entry which is preliminary data.</text>
</comment>
<organism evidence="1 2">
    <name type="scientific">Neisseria brasiliensis</name>
    <dbReference type="NCBI Taxonomy" id="2666100"/>
    <lineage>
        <taxon>Bacteria</taxon>
        <taxon>Pseudomonadati</taxon>
        <taxon>Pseudomonadota</taxon>
        <taxon>Betaproteobacteria</taxon>
        <taxon>Neisseriales</taxon>
        <taxon>Neisseriaceae</taxon>
        <taxon>Neisseria</taxon>
    </lineage>
</organism>
<reference evidence="1" key="1">
    <citation type="journal article" name="Emerg. Infect. Dis.">
        <title>Two cases of a newly characterized neisseria species.</title>
        <authorList>
            <person name="Mustapha M."/>
            <person name="Lemos A.P.S."/>
            <person name="Harrison L.H."/>
            <person name="Vantyne D."/>
            <person name="Sacchi C.T."/>
        </authorList>
    </citation>
    <scope>NUCLEOTIDE SEQUENCE</scope>
    <source>
        <strain evidence="1">N.95.16</strain>
    </source>
</reference>
<evidence type="ECO:0000313" key="2">
    <source>
        <dbReference type="Proteomes" id="UP000486297"/>
    </source>
</evidence>
<name>A0A5Q3S2C3_9NEIS</name>
<dbReference type="RefSeq" id="WP_154143230.1">
    <property type="nucleotide sequence ID" value="NZ_CP046027.1"/>
</dbReference>
<dbReference type="EMBL" id="WJXO01000001">
    <property type="protein sequence ID" value="MRN38007.1"/>
    <property type="molecule type" value="Genomic_DNA"/>
</dbReference>
<evidence type="ECO:0000313" key="1">
    <source>
        <dbReference type="EMBL" id="MRN38007.1"/>
    </source>
</evidence>
<gene>
    <name evidence="1" type="ORF">GJU80_05780</name>
</gene>
<proteinExistence type="predicted"/>
<protein>
    <submittedName>
        <fullName evidence="1">Uncharacterized protein</fullName>
    </submittedName>
</protein>
<dbReference type="AlphaFoldDB" id="A0A5Q3S2C3"/>
<sequence length="53" mass="5998">MSNMVKGILFAQTAGRNTTRKGTSIRPATALADNTKYRKIIGYFIQNYKPFKD</sequence>